<feature type="transmembrane region" description="Helical" evidence="6">
    <location>
        <begin position="12"/>
        <end position="30"/>
    </location>
</feature>
<feature type="transmembrane region" description="Helical" evidence="6">
    <location>
        <begin position="172"/>
        <end position="190"/>
    </location>
</feature>
<feature type="transmembrane region" description="Helical" evidence="6">
    <location>
        <begin position="50"/>
        <end position="70"/>
    </location>
</feature>
<dbReference type="InterPro" id="IPR050833">
    <property type="entry name" value="Poly_Biosynth_Transport"/>
</dbReference>
<keyword evidence="5 6" id="KW-0472">Membrane</keyword>
<keyword evidence="7" id="KW-0132">Cell division</keyword>
<dbReference type="InterPro" id="IPR002797">
    <property type="entry name" value="Polysacc_synth"/>
</dbReference>
<dbReference type="PIRSF" id="PIRSF038958">
    <property type="entry name" value="PG_synth_SpoVB"/>
    <property type="match status" value="1"/>
</dbReference>
<feature type="transmembrane region" description="Helical" evidence="6">
    <location>
        <begin position="501"/>
        <end position="520"/>
    </location>
</feature>
<feature type="transmembrane region" description="Helical" evidence="6">
    <location>
        <begin position="127"/>
        <end position="151"/>
    </location>
</feature>
<evidence type="ECO:0000256" key="5">
    <source>
        <dbReference type="ARBA" id="ARBA00023136"/>
    </source>
</evidence>
<accession>A0A917TKB2</accession>
<evidence type="ECO:0000256" key="4">
    <source>
        <dbReference type="ARBA" id="ARBA00022989"/>
    </source>
</evidence>
<dbReference type="Pfam" id="PF01943">
    <property type="entry name" value="Polysacc_synt"/>
    <property type="match status" value="1"/>
</dbReference>
<dbReference type="PANTHER" id="PTHR30250:SF21">
    <property type="entry name" value="LIPID II FLIPPASE MURJ"/>
    <property type="match status" value="1"/>
</dbReference>
<dbReference type="RefSeq" id="WP_117154598.1">
    <property type="nucleotide sequence ID" value="NZ_BMLG01000003.1"/>
</dbReference>
<feature type="transmembrane region" description="Helical" evidence="6">
    <location>
        <begin position="431"/>
        <end position="450"/>
    </location>
</feature>
<feature type="transmembrane region" description="Helical" evidence="6">
    <location>
        <begin position="196"/>
        <end position="216"/>
    </location>
</feature>
<feature type="transmembrane region" description="Helical" evidence="6">
    <location>
        <begin position="462"/>
        <end position="481"/>
    </location>
</feature>
<gene>
    <name evidence="7" type="ORF">GCM10011351_09860</name>
</gene>
<evidence type="ECO:0000256" key="1">
    <source>
        <dbReference type="ARBA" id="ARBA00004651"/>
    </source>
</evidence>
<feature type="transmembrane region" description="Helical" evidence="6">
    <location>
        <begin position="377"/>
        <end position="396"/>
    </location>
</feature>
<protein>
    <submittedName>
        <fullName evidence="7">Cell division protein</fullName>
    </submittedName>
</protein>
<dbReference type="GO" id="GO:0005886">
    <property type="term" value="C:plasma membrane"/>
    <property type="evidence" value="ECO:0007669"/>
    <property type="project" value="UniProtKB-SubCell"/>
</dbReference>
<comment type="caution">
    <text evidence="7">The sequence shown here is derived from an EMBL/GenBank/DDBJ whole genome shotgun (WGS) entry which is preliminary data.</text>
</comment>
<evidence type="ECO:0000313" key="8">
    <source>
        <dbReference type="Proteomes" id="UP000618460"/>
    </source>
</evidence>
<reference evidence="7" key="2">
    <citation type="submission" date="2020-09" db="EMBL/GenBank/DDBJ databases">
        <authorList>
            <person name="Sun Q."/>
            <person name="Zhou Y."/>
        </authorList>
    </citation>
    <scope>NUCLEOTIDE SEQUENCE</scope>
    <source>
        <strain evidence="7">CGMCC 1.6333</strain>
    </source>
</reference>
<keyword evidence="4 6" id="KW-1133">Transmembrane helix</keyword>
<evidence type="ECO:0000256" key="2">
    <source>
        <dbReference type="ARBA" id="ARBA00022475"/>
    </source>
</evidence>
<feature type="transmembrane region" description="Helical" evidence="6">
    <location>
        <begin position="91"/>
        <end position="115"/>
    </location>
</feature>
<keyword evidence="3 6" id="KW-0812">Transmembrane</keyword>
<organism evidence="7 8">
    <name type="scientific">Paraliobacillus quinghaiensis</name>
    <dbReference type="NCBI Taxonomy" id="470815"/>
    <lineage>
        <taxon>Bacteria</taxon>
        <taxon>Bacillati</taxon>
        <taxon>Bacillota</taxon>
        <taxon>Bacilli</taxon>
        <taxon>Bacillales</taxon>
        <taxon>Bacillaceae</taxon>
        <taxon>Paraliobacillus</taxon>
    </lineage>
</organism>
<evidence type="ECO:0000313" key="7">
    <source>
        <dbReference type="EMBL" id="GGM26260.1"/>
    </source>
</evidence>
<evidence type="ECO:0000256" key="6">
    <source>
        <dbReference type="SAM" id="Phobius"/>
    </source>
</evidence>
<dbReference type="PANTHER" id="PTHR30250">
    <property type="entry name" value="PST FAMILY PREDICTED COLANIC ACID TRANSPORTER"/>
    <property type="match status" value="1"/>
</dbReference>
<feature type="transmembrane region" description="Helical" evidence="6">
    <location>
        <begin position="339"/>
        <end position="365"/>
    </location>
</feature>
<keyword evidence="2" id="KW-1003">Cell membrane</keyword>
<feature type="transmembrane region" description="Helical" evidence="6">
    <location>
        <begin position="403"/>
        <end position="425"/>
    </location>
</feature>
<reference evidence="7" key="1">
    <citation type="journal article" date="2014" name="Int. J. Syst. Evol. Microbiol.">
        <title>Complete genome sequence of Corynebacterium casei LMG S-19264T (=DSM 44701T), isolated from a smear-ripened cheese.</title>
        <authorList>
            <consortium name="US DOE Joint Genome Institute (JGI-PGF)"/>
            <person name="Walter F."/>
            <person name="Albersmeier A."/>
            <person name="Kalinowski J."/>
            <person name="Ruckert C."/>
        </authorList>
    </citation>
    <scope>NUCLEOTIDE SEQUENCE</scope>
    <source>
        <strain evidence="7">CGMCC 1.6333</strain>
    </source>
</reference>
<keyword evidence="8" id="KW-1185">Reference proteome</keyword>
<feature type="transmembrane region" description="Helical" evidence="6">
    <location>
        <begin position="298"/>
        <end position="318"/>
    </location>
</feature>
<dbReference type="InterPro" id="IPR024923">
    <property type="entry name" value="PG_synth_SpoVB"/>
</dbReference>
<proteinExistence type="predicted"/>
<dbReference type="GO" id="GO:0051301">
    <property type="term" value="P:cell division"/>
    <property type="evidence" value="ECO:0007669"/>
    <property type="project" value="UniProtKB-KW"/>
</dbReference>
<dbReference type="OrthoDB" id="9775950at2"/>
<keyword evidence="7" id="KW-0131">Cell cycle</keyword>
<comment type="subcellular location">
    <subcellularLocation>
        <location evidence="1">Cell membrane</location>
        <topology evidence="1">Multi-pass membrane protein</topology>
    </subcellularLocation>
</comment>
<dbReference type="AlphaFoldDB" id="A0A917TKB2"/>
<dbReference type="Proteomes" id="UP000618460">
    <property type="component" value="Unassembled WGS sequence"/>
</dbReference>
<dbReference type="EMBL" id="BMLG01000003">
    <property type="protein sequence ID" value="GGM26260.1"/>
    <property type="molecule type" value="Genomic_DNA"/>
</dbReference>
<dbReference type="CDD" id="cd13124">
    <property type="entry name" value="MATE_SpoVB_like"/>
    <property type="match status" value="1"/>
</dbReference>
<sequence>MSKSSILRGTMLLTGATFLSKLLGMIYTIPFESMVGAEGGTLYTLAYVPYTIFISLSTIGIPLAVSKFVSKYNSLGDYQTSRRMYKLGLQFMAITGLISFLVLFFGAELLAGIYIPDNAEGITVEDVTMVIKMVSFALLIIPAMSITRGFFQGHQSMGPTAISQLVEQIVRIFFLLGSVFIIIELMNGSITTAVGFATFAAFIGAIASALVLYWYWKKRKPYLDREMNQQVTTYDIPSNALFKELFRYAGPFVVVGLAIPLYQQIDALTFERTMFALDYAKDLRVNAFSTITLYGHKLVMIPITLATGLSLATLPVLTKSFVDKNMEQVFKHINQSLQIIILLILPAVVGMSLLGTEIWGAFYGINDYIDLNGSLLSWYAPVALFFGLFAVTSSILQGINQQNFAVISLLSGLLLKGLLTIPLLQLTGPKGAVIATMIASFTTVLLNVWRIKVSIQFPTRQLVKRTTLIVILTFIMGLVVSISKWSLHFLIDYQDGRLENIIVLIITITAGAGVFLWLSYQSTLLERILGGRIRIIDKIFRRKHS</sequence>
<feature type="transmembrane region" description="Helical" evidence="6">
    <location>
        <begin position="245"/>
        <end position="265"/>
    </location>
</feature>
<evidence type="ECO:0000256" key="3">
    <source>
        <dbReference type="ARBA" id="ARBA00022692"/>
    </source>
</evidence>
<name>A0A917TKB2_9BACI</name>